<dbReference type="GO" id="GO:0005615">
    <property type="term" value="C:extracellular space"/>
    <property type="evidence" value="ECO:0007669"/>
    <property type="project" value="TreeGrafter"/>
</dbReference>
<dbReference type="PRINTS" id="PR00759">
    <property type="entry name" value="BASICPTASE"/>
</dbReference>
<sequence length="181" mass="20408">LGFKCSSTIETPRTMKLLHCVLVQLCGTFVQGLHKKPTPPEICQKPPDPGTCEARYPAWYHDNKYYVCKLFYYSGCGGNRNRFNTEMKCQQTCIPSKTPASLCSLLAKPVHCRSPFRLSWAFNPRENLCQQYSSGFCGGNSNKFATCTKCMQRCSSINAAEACRLIAKKMEQMKQHGGRLK</sequence>
<dbReference type="Gene3D" id="4.10.410.10">
    <property type="entry name" value="Pancreatic trypsin inhibitor Kunitz domain"/>
    <property type="match status" value="2"/>
</dbReference>
<dbReference type="GO" id="GO:0004867">
    <property type="term" value="F:serine-type endopeptidase inhibitor activity"/>
    <property type="evidence" value="ECO:0007669"/>
    <property type="project" value="UniProtKB-KW"/>
</dbReference>
<organism evidence="8">
    <name type="scientific">Rhipicephalus pulchellus</name>
    <name type="common">Yellow backed tick</name>
    <name type="synonym">Dermacentor pulchellus</name>
    <dbReference type="NCBI Taxonomy" id="72859"/>
    <lineage>
        <taxon>Eukaryota</taxon>
        <taxon>Metazoa</taxon>
        <taxon>Ecdysozoa</taxon>
        <taxon>Arthropoda</taxon>
        <taxon>Chelicerata</taxon>
        <taxon>Arachnida</taxon>
        <taxon>Acari</taxon>
        <taxon>Parasitiformes</taxon>
        <taxon>Ixodida</taxon>
        <taxon>Ixodoidea</taxon>
        <taxon>Ixodidae</taxon>
        <taxon>Rhipicephalinae</taxon>
        <taxon>Rhipicephalus</taxon>
        <taxon>Rhipicephalus</taxon>
    </lineage>
</organism>
<reference evidence="8" key="1">
    <citation type="submission" date="2012-11" db="EMBL/GenBank/DDBJ databases">
        <authorList>
            <person name="Lucero-Rivera Y.E."/>
            <person name="Tovar-Ramirez D."/>
        </authorList>
    </citation>
    <scope>NUCLEOTIDE SEQUENCE</scope>
    <source>
        <tissue evidence="8">Salivary gland</tissue>
    </source>
</reference>
<feature type="non-terminal residue" evidence="8">
    <location>
        <position position="1"/>
    </location>
</feature>
<keyword evidence="6" id="KW-1015">Disulfide bond</keyword>
<evidence type="ECO:0000313" key="8">
    <source>
        <dbReference type="EMBL" id="JAA62590.1"/>
    </source>
</evidence>
<evidence type="ECO:0000256" key="1">
    <source>
        <dbReference type="ARBA" id="ARBA00004613"/>
    </source>
</evidence>
<dbReference type="InterPro" id="IPR036880">
    <property type="entry name" value="Kunitz_BPTI_sf"/>
</dbReference>
<dbReference type="SMART" id="SM00131">
    <property type="entry name" value="KU"/>
    <property type="match status" value="2"/>
</dbReference>
<dbReference type="PANTHER" id="PTHR10083">
    <property type="entry name" value="KUNITZ-TYPE PROTEASE INHIBITOR-RELATED"/>
    <property type="match status" value="1"/>
</dbReference>
<accession>L7MF52</accession>
<evidence type="ECO:0000256" key="4">
    <source>
        <dbReference type="ARBA" id="ARBA00022737"/>
    </source>
</evidence>
<dbReference type="PROSITE" id="PS50279">
    <property type="entry name" value="BPTI_KUNITZ_2"/>
    <property type="match status" value="2"/>
</dbReference>
<dbReference type="EMBL" id="GACK01002444">
    <property type="protein sequence ID" value="JAA62590.1"/>
    <property type="molecule type" value="mRNA"/>
</dbReference>
<dbReference type="InterPro" id="IPR002223">
    <property type="entry name" value="Kunitz_BPTI"/>
</dbReference>
<dbReference type="Pfam" id="PF00014">
    <property type="entry name" value="Kunitz_BPTI"/>
    <property type="match status" value="2"/>
</dbReference>
<evidence type="ECO:0000259" key="7">
    <source>
        <dbReference type="PROSITE" id="PS50279"/>
    </source>
</evidence>
<keyword evidence="3" id="KW-0646">Protease inhibitor</keyword>
<keyword evidence="2" id="KW-0964">Secreted</keyword>
<dbReference type="PROSITE" id="PS00280">
    <property type="entry name" value="BPTI_KUNITZ_1"/>
    <property type="match status" value="1"/>
</dbReference>
<name>L7MF52_RHIPC</name>
<dbReference type="PANTHER" id="PTHR10083:SF374">
    <property type="entry name" value="BPTI_KUNITZ INHIBITOR DOMAIN-CONTAINING PROTEIN"/>
    <property type="match status" value="1"/>
</dbReference>
<dbReference type="SUPFAM" id="SSF57362">
    <property type="entry name" value="BPTI-like"/>
    <property type="match status" value="2"/>
</dbReference>
<dbReference type="InterPro" id="IPR020901">
    <property type="entry name" value="Prtase_inh_Kunz-CS"/>
</dbReference>
<comment type="subcellular location">
    <subcellularLocation>
        <location evidence="1">Secreted</location>
    </subcellularLocation>
</comment>
<dbReference type="CDD" id="cd00109">
    <property type="entry name" value="Kunitz-type"/>
    <property type="match status" value="2"/>
</dbReference>
<keyword evidence="5" id="KW-0722">Serine protease inhibitor</keyword>
<evidence type="ECO:0000256" key="3">
    <source>
        <dbReference type="ARBA" id="ARBA00022690"/>
    </source>
</evidence>
<evidence type="ECO:0000256" key="2">
    <source>
        <dbReference type="ARBA" id="ARBA00022525"/>
    </source>
</evidence>
<evidence type="ECO:0000256" key="5">
    <source>
        <dbReference type="ARBA" id="ARBA00022900"/>
    </source>
</evidence>
<dbReference type="FunFam" id="4.10.410.10:FF:000020">
    <property type="entry name" value="Collagen, type VI, alpha 3"/>
    <property type="match status" value="1"/>
</dbReference>
<feature type="domain" description="BPTI/Kunitz inhibitor" evidence="7">
    <location>
        <begin position="43"/>
        <end position="93"/>
    </location>
</feature>
<reference evidence="8" key="2">
    <citation type="journal article" date="2015" name="J. Proteomics">
        <title>Sexual differences in the sialomes of the zebra tick, Rhipicephalus pulchellus.</title>
        <authorList>
            <person name="Tan A.W."/>
            <person name="Francischetti I.M."/>
            <person name="Slovak M."/>
            <person name="Kini R.M."/>
            <person name="Ribeiro J.M."/>
        </authorList>
    </citation>
    <scope>NUCLEOTIDE SEQUENCE</scope>
    <source>
        <tissue evidence="8">Salivary gland</tissue>
    </source>
</reference>
<proteinExistence type="evidence at transcript level"/>
<evidence type="ECO:0000256" key="6">
    <source>
        <dbReference type="ARBA" id="ARBA00023157"/>
    </source>
</evidence>
<dbReference type="AlphaFoldDB" id="L7MF52"/>
<protein>
    <submittedName>
        <fullName evidence="8">Putative bilaris</fullName>
    </submittedName>
</protein>
<feature type="domain" description="BPTI/Kunitz inhibitor" evidence="7">
    <location>
        <begin position="103"/>
        <end position="154"/>
    </location>
</feature>
<keyword evidence="4" id="KW-0677">Repeat</keyword>
<dbReference type="InterPro" id="IPR050098">
    <property type="entry name" value="TFPI/VKTCI-like"/>
</dbReference>